<sequence length="354" mass="39333">MKEADKQSASTYDFVQQTGRDKYFAARDREIALLSDGADGIKPEFAEPVEKCPVCGHDQSELWFKKQGFEFRRCKNTSVCGHIFGNPQINEDALNDCYRGAGEGGECAEVSANDLWIEVLLSQANASYDKGKYQRGIDAMQAALGTDKPGRVLDIGCSIGHFLALAKEAGWDAVGLELNEKAVAYATKELGLDVRPQLLDEAGFPPESFDVVTLWGVIEHLKRPVEVISQIAEILKPGGILLTFCPNGASMVCRVLREHAATFDGRNHPSYFTPQSIKYVMKQSGLENIAISFHQPDLDAVLNYLEGRDPYLRDEQEKGPLHAFFSGENRPKAEDFIRENGYGYKMMTLNRKPV</sequence>
<keyword evidence="1" id="KW-0489">Methyltransferase</keyword>
<accession>B8FAR4</accession>
<dbReference type="PANTHER" id="PTHR43861">
    <property type="entry name" value="TRANS-ACONITATE 2-METHYLTRANSFERASE-RELATED"/>
    <property type="match status" value="1"/>
</dbReference>
<protein>
    <submittedName>
        <fullName evidence="1">Methyltransferase type 12</fullName>
    </submittedName>
</protein>
<dbReference type="AlphaFoldDB" id="B8FAR4"/>
<dbReference type="Gene3D" id="3.40.50.150">
    <property type="entry name" value="Vaccinia Virus protein VP39"/>
    <property type="match status" value="1"/>
</dbReference>
<dbReference type="eggNOG" id="COG2227">
    <property type="taxonomic scope" value="Bacteria"/>
</dbReference>
<evidence type="ECO:0000313" key="2">
    <source>
        <dbReference type="Proteomes" id="UP000000739"/>
    </source>
</evidence>
<keyword evidence="2" id="KW-1185">Reference proteome</keyword>
<dbReference type="EMBL" id="CP001322">
    <property type="protein sequence ID" value="ACL03360.1"/>
    <property type="molecule type" value="Genomic_DNA"/>
</dbReference>
<dbReference type="SUPFAM" id="SSF53335">
    <property type="entry name" value="S-adenosyl-L-methionine-dependent methyltransferases"/>
    <property type="match status" value="1"/>
</dbReference>
<gene>
    <name evidence="1" type="ordered locus">Dalk_1662</name>
</gene>
<dbReference type="HOGENOM" id="CLU_873528_0_0_7"/>
<keyword evidence="1" id="KW-0808">Transferase</keyword>
<name>B8FAR4_DESAL</name>
<dbReference type="GO" id="GO:0032259">
    <property type="term" value="P:methylation"/>
    <property type="evidence" value="ECO:0007669"/>
    <property type="project" value="UniProtKB-KW"/>
</dbReference>
<evidence type="ECO:0000313" key="1">
    <source>
        <dbReference type="EMBL" id="ACL03360.1"/>
    </source>
</evidence>
<dbReference type="InterPro" id="IPR029063">
    <property type="entry name" value="SAM-dependent_MTases_sf"/>
</dbReference>
<dbReference type="Pfam" id="PF13489">
    <property type="entry name" value="Methyltransf_23"/>
    <property type="match status" value="1"/>
</dbReference>
<dbReference type="GO" id="GO:0008168">
    <property type="term" value="F:methyltransferase activity"/>
    <property type="evidence" value="ECO:0007669"/>
    <property type="project" value="UniProtKB-KW"/>
</dbReference>
<dbReference type="Proteomes" id="UP000000739">
    <property type="component" value="Chromosome"/>
</dbReference>
<dbReference type="RefSeq" id="WP_012610794.1">
    <property type="nucleotide sequence ID" value="NC_011768.1"/>
</dbReference>
<dbReference type="PANTHER" id="PTHR43861:SF6">
    <property type="entry name" value="METHYLTRANSFERASE TYPE 11"/>
    <property type="match status" value="1"/>
</dbReference>
<dbReference type="CDD" id="cd02440">
    <property type="entry name" value="AdoMet_MTases"/>
    <property type="match status" value="1"/>
</dbReference>
<proteinExistence type="predicted"/>
<dbReference type="KEGG" id="dal:Dalk_1662"/>
<reference evidence="1 2" key="1">
    <citation type="journal article" date="2012" name="Environ. Microbiol.">
        <title>The genome sequence of Desulfatibacillum alkenivorans AK-01: a blueprint for anaerobic alkane oxidation.</title>
        <authorList>
            <person name="Callaghan A.V."/>
            <person name="Morris B.E."/>
            <person name="Pereira I.A."/>
            <person name="McInerney M.J."/>
            <person name="Austin R.N."/>
            <person name="Groves J.T."/>
            <person name="Kukor J.J."/>
            <person name="Suflita J.M."/>
            <person name="Young L.Y."/>
            <person name="Zylstra G.J."/>
            <person name="Wawrik B."/>
        </authorList>
    </citation>
    <scope>NUCLEOTIDE SEQUENCE [LARGE SCALE GENOMIC DNA]</scope>
    <source>
        <strain evidence="1 2">AK-01</strain>
    </source>
</reference>
<organism evidence="1 2">
    <name type="scientific">Desulfatibacillum aliphaticivorans</name>
    <dbReference type="NCBI Taxonomy" id="218208"/>
    <lineage>
        <taxon>Bacteria</taxon>
        <taxon>Pseudomonadati</taxon>
        <taxon>Thermodesulfobacteriota</taxon>
        <taxon>Desulfobacteria</taxon>
        <taxon>Desulfobacterales</taxon>
        <taxon>Desulfatibacillaceae</taxon>
        <taxon>Desulfatibacillum</taxon>
    </lineage>
</organism>